<gene>
    <name evidence="1" type="ORF">OCU04_001100</name>
</gene>
<protein>
    <submittedName>
        <fullName evidence="1">Uncharacterized protein</fullName>
    </submittedName>
</protein>
<dbReference type="Proteomes" id="UP001152300">
    <property type="component" value="Unassembled WGS sequence"/>
</dbReference>
<organism evidence="1 2">
    <name type="scientific">Sclerotinia nivalis</name>
    <dbReference type="NCBI Taxonomy" id="352851"/>
    <lineage>
        <taxon>Eukaryota</taxon>
        <taxon>Fungi</taxon>
        <taxon>Dikarya</taxon>
        <taxon>Ascomycota</taxon>
        <taxon>Pezizomycotina</taxon>
        <taxon>Leotiomycetes</taxon>
        <taxon>Helotiales</taxon>
        <taxon>Sclerotiniaceae</taxon>
        <taxon>Sclerotinia</taxon>
    </lineage>
</organism>
<keyword evidence="2" id="KW-1185">Reference proteome</keyword>
<evidence type="ECO:0000313" key="1">
    <source>
        <dbReference type="EMBL" id="KAJ8070730.1"/>
    </source>
</evidence>
<evidence type="ECO:0000313" key="2">
    <source>
        <dbReference type="Proteomes" id="UP001152300"/>
    </source>
</evidence>
<proteinExistence type="predicted"/>
<comment type="caution">
    <text evidence="1">The sequence shown here is derived from an EMBL/GenBank/DDBJ whole genome shotgun (WGS) entry which is preliminary data.</text>
</comment>
<reference evidence="1" key="1">
    <citation type="submission" date="2022-11" db="EMBL/GenBank/DDBJ databases">
        <title>Genome Resource of Sclerotinia nivalis Strain SnTB1, a Plant Pathogen Isolated from American Ginseng.</title>
        <authorList>
            <person name="Fan S."/>
        </authorList>
    </citation>
    <scope>NUCLEOTIDE SEQUENCE</scope>
    <source>
        <strain evidence="1">SnTB1</strain>
    </source>
</reference>
<name>A0A9X0AXF3_9HELO</name>
<dbReference type="EMBL" id="JAPEIS010000001">
    <property type="protein sequence ID" value="KAJ8070730.1"/>
    <property type="molecule type" value="Genomic_DNA"/>
</dbReference>
<sequence>MKPFTSTSQSGIRDDFNYYGDFYFAQIEDRKQGLEDRRKINSTISCSKDNGSNDAASPET</sequence>
<accession>A0A9X0AXF3</accession>
<dbReference type="AlphaFoldDB" id="A0A9X0AXF3"/>